<evidence type="ECO:0000313" key="3">
    <source>
        <dbReference type="Proteomes" id="UP000619265"/>
    </source>
</evidence>
<accession>A0A833UDS0</accession>
<dbReference type="AlphaFoldDB" id="A0A833UDS0"/>
<dbReference type="Pfam" id="PF00078">
    <property type="entry name" value="RVT_1"/>
    <property type="match status" value="1"/>
</dbReference>
<dbReference type="PANTHER" id="PTHR24559">
    <property type="entry name" value="TRANSPOSON TY3-I GAG-POL POLYPROTEIN"/>
    <property type="match status" value="1"/>
</dbReference>
<dbReference type="PANTHER" id="PTHR24559:SF430">
    <property type="entry name" value="RNA-DIRECTED DNA POLYMERASE"/>
    <property type="match status" value="1"/>
</dbReference>
<reference evidence="2" key="1">
    <citation type="submission" date="2015-10" db="EMBL/GenBank/DDBJ databases">
        <authorList>
            <person name="Martinez-Garcia P.J."/>
            <person name="Crepeau M.W."/>
            <person name="Puiu D."/>
            <person name="Gonzalez-Ibeas D."/>
            <person name="Whalen J."/>
            <person name="Stevens K."/>
            <person name="Paul R."/>
            <person name="Butterfield T."/>
            <person name="Britton M."/>
            <person name="Reagan R."/>
            <person name="Chakraborty S."/>
            <person name="Walawage S.L."/>
            <person name="Vasquez-Gross H.A."/>
            <person name="Cardeno C."/>
            <person name="Famula R."/>
            <person name="Pratt K."/>
            <person name="Kuruganti S."/>
            <person name="Aradhya M.K."/>
            <person name="Leslie C.A."/>
            <person name="Dandekar A.M."/>
            <person name="Salzberg S.L."/>
            <person name="Wegrzyn J.L."/>
            <person name="Langley C.H."/>
            <person name="Neale D.B."/>
        </authorList>
    </citation>
    <scope>NUCLEOTIDE SEQUENCE</scope>
    <source>
        <tissue evidence="2">Leaves</tissue>
    </source>
</reference>
<gene>
    <name evidence="2" type="ORF">F2P56_029759</name>
</gene>
<evidence type="ECO:0000313" key="2">
    <source>
        <dbReference type="EMBL" id="KAF5449295.1"/>
    </source>
</evidence>
<dbReference type="InterPro" id="IPR043128">
    <property type="entry name" value="Rev_trsase/Diguanyl_cyclase"/>
</dbReference>
<organism evidence="2 3">
    <name type="scientific">Juglans regia</name>
    <name type="common">English walnut</name>
    <dbReference type="NCBI Taxonomy" id="51240"/>
    <lineage>
        <taxon>Eukaryota</taxon>
        <taxon>Viridiplantae</taxon>
        <taxon>Streptophyta</taxon>
        <taxon>Embryophyta</taxon>
        <taxon>Tracheophyta</taxon>
        <taxon>Spermatophyta</taxon>
        <taxon>Magnoliopsida</taxon>
        <taxon>eudicotyledons</taxon>
        <taxon>Gunneridae</taxon>
        <taxon>Pentapetalae</taxon>
        <taxon>rosids</taxon>
        <taxon>fabids</taxon>
        <taxon>Fagales</taxon>
        <taxon>Juglandaceae</taxon>
        <taxon>Juglans</taxon>
    </lineage>
</organism>
<comment type="caution">
    <text evidence="2">The sequence shown here is derived from an EMBL/GenBank/DDBJ whole genome shotgun (WGS) entry which is preliminary data.</text>
</comment>
<evidence type="ECO:0000259" key="1">
    <source>
        <dbReference type="Pfam" id="PF00078"/>
    </source>
</evidence>
<dbReference type="InterPro" id="IPR043502">
    <property type="entry name" value="DNA/RNA_pol_sf"/>
</dbReference>
<dbReference type="InterPro" id="IPR000477">
    <property type="entry name" value="RT_dom"/>
</dbReference>
<dbReference type="Gene3D" id="3.30.70.270">
    <property type="match status" value="1"/>
</dbReference>
<dbReference type="Gene3D" id="3.10.10.10">
    <property type="entry name" value="HIV Type 1 Reverse Transcriptase, subunit A, domain 1"/>
    <property type="match status" value="1"/>
</dbReference>
<dbReference type="EMBL" id="LIHL02000013">
    <property type="protein sequence ID" value="KAF5449295.1"/>
    <property type="molecule type" value="Genomic_DNA"/>
</dbReference>
<sequence>MSGIGEEVIKHELNVDPKVRPVKQKKKKFSTEKYEAITEEVDRLLAVGFIKESHYPEWQSNVVLVKKSNGKWRMCVEFTDLNKSCLKDSFPLPRIDLIVDATTKHKMLRFMDVYSGYNQIKMKKADQEKTASINDRGLYCYKVIHFGLKNAGATYQRLVNKMFKDQIGRSMEAYVNDLLVKSREFDQHIENLREVFQILRQYQMKLNPTK</sequence>
<protein>
    <recommendedName>
        <fullName evidence="1">Reverse transcriptase domain-containing protein</fullName>
    </recommendedName>
</protein>
<proteinExistence type="predicted"/>
<name>A0A833UDS0_JUGRE</name>
<dbReference type="Gramene" id="Jr13_12160_p1">
    <property type="protein sequence ID" value="cds.Jr13_12160_p1"/>
    <property type="gene ID" value="Jr13_12160"/>
</dbReference>
<dbReference type="Proteomes" id="UP000619265">
    <property type="component" value="Unassembled WGS sequence"/>
</dbReference>
<dbReference type="CDD" id="cd01647">
    <property type="entry name" value="RT_LTR"/>
    <property type="match status" value="1"/>
</dbReference>
<reference evidence="2" key="2">
    <citation type="submission" date="2020-03" db="EMBL/GenBank/DDBJ databases">
        <title>Walnut 2.0.</title>
        <authorList>
            <person name="Marrano A."/>
            <person name="Britton M."/>
            <person name="Zimin A.V."/>
            <person name="Zaini P.A."/>
            <person name="Workman R."/>
            <person name="Puiu D."/>
            <person name="Bianco L."/>
            <person name="Allen B.J."/>
            <person name="Troggio M."/>
            <person name="Leslie C.A."/>
            <person name="Timp W."/>
            <person name="Dendekar A."/>
            <person name="Salzberg S.L."/>
            <person name="Neale D.B."/>
        </authorList>
    </citation>
    <scope>NUCLEOTIDE SEQUENCE</scope>
    <source>
        <tissue evidence="2">Leaves</tissue>
    </source>
</reference>
<dbReference type="SUPFAM" id="SSF56672">
    <property type="entry name" value="DNA/RNA polymerases"/>
    <property type="match status" value="1"/>
</dbReference>
<feature type="domain" description="Reverse transcriptase" evidence="1">
    <location>
        <begin position="65"/>
        <end position="210"/>
    </location>
</feature>
<dbReference type="InterPro" id="IPR053134">
    <property type="entry name" value="RNA-dir_DNA_polymerase"/>
</dbReference>